<dbReference type="Proteomes" id="UP000824890">
    <property type="component" value="Unassembled WGS sequence"/>
</dbReference>
<gene>
    <name evidence="1" type="ORF">HID58_080327</name>
</gene>
<keyword evidence="2" id="KW-1185">Reference proteome</keyword>
<accession>A0ABQ7Y4N2</accession>
<dbReference type="EMBL" id="JAGKQM010000018">
    <property type="protein sequence ID" value="KAH0863116.1"/>
    <property type="molecule type" value="Genomic_DNA"/>
</dbReference>
<evidence type="ECO:0000313" key="1">
    <source>
        <dbReference type="EMBL" id="KAH0863116.1"/>
    </source>
</evidence>
<protein>
    <submittedName>
        <fullName evidence="1">Uncharacterized protein</fullName>
    </submittedName>
</protein>
<sequence>RSTTLSPLCSLFSSLRVTETHDGGRVSREVKAPPPSSRRLLCWSFSSCSRSRSLPLRDHFPSSSRKSSSKLVLYEDGWRMEASKTSTTDRNHYLTLSVIRLRLGNMREMNASVMNARVMNACDERV</sequence>
<evidence type="ECO:0000313" key="2">
    <source>
        <dbReference type="Proteomes" id="UP000824890"/>
    </source>
</evidence>
<proteinExistence type="predicted"/>
<reference evidence="1 2" key="1">
    <citation type="submission" date="2021-05" db="EMBL/GenBank/DDBJ databases">
        <title>Genome Assembly of Synthetic Allotetraploid Brassica napus Reveals Homoeologous Exchanges between Subgenomes.</title>
        <authorList>
            <person name="Davis J.T."/>
        </authorList>
    </citation>
    <scope>NUCLEOTIDE SEQUENCE [LARGE SCALE GENOMIC DNA]</scope>
    <source>
        <strain evidence="2">cv. Da-Ae</strain>
        <tissue evidence="1">Seedling</tissue>
    </source>
</reference>
<organism evidence="1 2">
    <name type="scientific">Brassica napus</name>
    <name type="common">Rape</name>
    <dbReference type="NCBI Taxonomy" id="3708"/>
    <lineage>
        <taxon>Eukaryota</taxon>
        <taxon>Viridiplantae</taxon>
        <taxon>Streptophyta</taxon>
        <taxon>Embryophyta</taxon>
        <taxon>Tracheophyta</taxon>
        <taxon>Spermatophyta</taxon>
        <taxon>Magnoliopsida</taxon>
        <taxon>eudicotyledons</taxon>
        <taxon>Gunneridae</taxon>
        <taxon>Pentapetalae</taxon>
        <taxon>rosids</taxon>
        <taxon>malvids</taxon>
        <taxon>Brassicales</taxon>
        <taxon>Brassicaceae</taxon>
        <taxon>Brassiceae</taxon>
        <taxon>Brassica</taxon>
    </lineage>
</organism>
<name>A0ABQ7Y4N2_BRANA</name>
<comment type="caution">
    <text evidence="1">The sequence shown here is derived from an EMBL/GenBank/DDBJ whole genome shotgun (WGS) entry which is preliminary data.</text>
</comment>
<feature type="non-terminal residue" evidence="1">
    <location>
        <position position="1"/>
    </location>
</feature>
<feature type="non-terminal residue" evidence="1">
    <location>
        <position position="126"/>
    </location>
</feature>